<dbReference type="SMART" id="SM00827">
    <property type="entry name" value="PKS_AT"/>
    <property type="match status" value="1"/>
</dbReference>
<dbReference type="InterPro" id="IPR018201">
    <property type="entry name" value="Ketoacyl_synth_AS"/>
</dbReference>
<comment type="caution">
    <text evidence="10">The sequence shown here is derived from an EMBL/GenBank/DDBJ whole genome shotgun (WGS) entry which is preliminary data.</text>
</comment>
<dbReference type="Pfam" id="PF21089">
    <property type="entry name" value="PKS_DH_N"/>
    <property type="match status" value="1"/>
</dbReference>
<feature type="region of interest" description="N-terminal hotdog fold" evidence="6">
    <location>
        <begin position="943"/>
        <end position="1085"/>
    </location>
</feature>
<evidence type="ECO:0000259" key="8">
    <source>
        <dbReference type="PROSITE" id="PS52004"/>
    </source>
</evidence>
<evidence type="ECO:0000256" key="1">
    <source>
        <dbReference type="ARBA" id="ARBA00022450"/>
    </source>
</evidence>
<dbReference type="InterPro" id="IPR014043">
    <property type="entry name" value="Acyl_transferase_dom"/>
</dbReference>
<dbReference type="InterPro" id="IPR020841">
    <property type="entry name" value="PKS_Beta-ketoAc_synthase_dom"/>
</dbReference>
<evidence type="ECO:0000256" key="4">
    <source>
        <dbReference type="ARBA" id="ARBA00023002"/>
    </source>
</evidence>
<dbReference type="EMBL" id="SRRM01000016">
    <property type="protein sequence ID" value="TKY86834.1"/>
    <property type="molecule type" value="Genomic_DNA"/>
</dbReference>
<feature type="active site" description="Proton acceptor; for dehydratase activity" evidence="6">
    <location>
        <position position="975"/>
    </location>
</feature>
<keyword evidence="5" id="KW-0511">Multifunctional enzyme</keyword>
<dbReference type="PROSITE" id="PS52019">
    <property type="entry name" value="PKS_MFAS_DH"/>
    <property type="match status" value="1"/>
</dbReference>
<dbReference type="GO" id="GO:0016491">
    <property type="term" value="F:oxidoreductase activity"/>
    <property type="evidence" value="ECO:0007669"/>
    <property type="project" value="UniProtKB-KW"/>
</dbReference>
<dbReference type="InterPro" id="IPR020807">
    <property type="entry name" value="PKS_DH"/>
</dbReference>
<keyword evidence="1" id="KW-0596">Phosphopantetheine</keyword>
<dbReference type="PROSITE" id="PS00606">
    <property type="entry name" value="KS3_1"/>
    <property type="match status" value="1"/>
</dbReference>
<dbReference type="GO" id="GO:0004315">
    <property type="term" value="F:3-oxoacyl-[acyl-carrier-protein] synthase activity"/>
    <property type="evidence" value="ECO:0007669"/>
    <property type="project" value="InterPro"/>
</dbReference>
<keyword evidence="2" id="KW-0597">Phosphoprotein</keyword>
<sequence length="1652" mass="180308">MLTTPTSSDSTFKVDYQDTLAVLGYALRVPGATSPSKLWDNIAAKRDLQQRMPANRYNVDRFFHPRAENKGSTNACFGYFLEQDLASFDNAFFNISGTEAISMDPQQRLALEVVYEAFESAGLPLEAVYGSKTGVFFGSFTNDYATMTAKDLLEYPRYTVTGTSNSILSNRISFAYNLTGPSVTVDTACSSSLVAFHLACQAVRNGDADQAVVVGSSLHFDTNIFVQMTDLTMLSTDGRCRAFDKKGAGYVRGEGVCALVVKRTSDAIATRDPIHAVIRATGSNHDGKKSGLTMPSSELQEALIRSVYTRAKLDPRDTHYFEAHGTGTQAGDPRETRAIGAFFGPHRSSDEPLLIGSIKTNIGHLEGASGLAGLIKAIMCVQRGKVLPNMHFEDPNPNIHFDEWKLQVPTQIQDWPETNGKPRRASINSFGFGGANAHVVVEQPPSPDSHIFEHQMLPSSGSEDRPHLLLVSAHSEKAAKLMAKRLADYIDENRSTIRLDQLAFSLNSDRRTRHAVQGWFVCTSLDKAAETLRSGSPTHGPWIVRSSSKTNKLGFIFTGQGAQHFAMARQMILLSPRFRRSLERFNRTLQGLPENERPFWDVITELTRDKEDSRLGQTAFSQPLCTAIQLALVDHLESWGIVPDGIVGHSSGEIAAAYAAGILSFEDAAVTAYLRGVHMSNASANSLSVRGGMMAVGMTEPQATIELADFVGRIVVACVNSPSSLTLAGDADALDELQTRLDAKKVFARKLQVAQAFHSHHMAPLAPAYRRALEQYGLTPKPPKRRMVSSVTAREAQWEDMGPEYWARNMTSQVRFSPALMQMVTNQHDELDIDALIEIGPHPALKGPSKQVLKFLGLNLPYVASLQRNVPDLESLCITAAQLVSLQYALVDLKTVNRPLRLAQEDQMEPLPLLSLPSYAWDWASFWAESRVAAQHRRPAGRHALLGISDALSVSPHPRWRNFLRKVELPWLEDHRIQGSTIFPAAGYIALAVEAALHLYSSERKATAVVEQPSIVVRDLNVEAALQLPEAENDGVEIITDLRPVTLSAKSLSSDVHEFTIFSFNKENACFRHARGLVSVEAAPSHAPTPNRASNIHIPDKLSQSCGSTTFYKHLHSLGLEYGPSFQLVRGEIESAAGLAKAELDACSVAKLAKVDTERCAVHPAVLDAAFHLLFRANESSAGTLSSAMVPTRIAYLKLASSVHELAEDQVLHLSAAAESKGQRKAVADLHLTTSDKGRVLFDIQGLECTSLGGNETRHPADSVFFCPRELPLLQLLSEAEAKQLSLDIGQAIGLFLHQRSACCLINVNDEATLLTALAAMRRPEAPARRLVSCCDILGADRFLSSDRQKELQDAVIGGIRLVGSMEDIASGGADGSSRYHLVVSSTAPSGALVSMVDDGGLVLSLQASSKDEASDSGFYRLFSSDFVSAWSTTDPASYPSSLVDPVVLLHAEHASDRTLSLIAAIKEQLKAPVKEVPWSQATSATLAASSHIISLVGIDASLFSFDDGQAAQKHDFQTMQRLLTGSFNIVWAAPGLASNASRPDHAFVVGMARTALNENDDLRFVTYDFADRSTVPDVAIKLLKLLDRKVQEDEVYENVNGIPHVSSFRHLSRTHRALCCNLRRVSPNPQQRQKQQRAKLLTGPITESRTA</sequence>
<dbReference type="InterPro" id="IPR016039">
    <property type="entry name" value="Thiolase-like"/>
</dbReference>
<keyword evidence="3" id="KW-0808">Transferase</keyword>
<dbReference type="InterPro" id="IPR042104">
    <property type="entry name" value="PKS_dehydratase_sf"/>
</dbReference>
<dbReference type="Gene3D" id="3.10.129.110">
    <property type="entry name" value="Polyketide synthase dehydratase"/>
    <property type="match status" value="1"/>
</dbReference>
<evidence type="ECO:0000256" key="6">
    <source>
        <dbReference type="PROSITE-ProRule" id="PRU01363"/>
    </source>
</evidence>
<dbReference type="InterPro" id="IPR049900">
    <property type="entry name" value="PKS_mFAS_DH"/>
</dbReference>
<feature type="compositionally biased region" description="Low complexity" evidence="7">
    <location>
        <begin position="1631"/>
        <end position="1642"/>
    </location>
</feature>
<organism evidence="10 11">
    <name type="scientific">Sporisorium graminicola</name>
    <dbReference type="NCBI Taxonomy" id="280036"/>
    <lineage>
        <taxon>Eukaryota</taxon>
        <taxon>Fungi</taxon>
        <taxon>Dikarya</taxon>
        <taxon>Basidiomycota</taxon>
        <taxon>Ustilaginomycotina</taxon>
        <taxon>Ustilaginomycetes</taxon>
        <taxon>Ustilaginales</taxon>
        <taxon>Ustilaginaceae</taxon>
        <taxon>Sporisorium</taxon>
    </lineage>
</organism>
<dbReference type="Gene3D" id="3.40.366.10">
    <property type="entry name" value="Malonyl-Coenzyme A Acyl Carrier Protein, domain 2"/>
    <property type="match status" value="1"/>
</dbReference>
<dbReference type="InterPro" id="IPR032821">
    <property type="entry name" value="PKS_assoc"/>
</dbReference>
<dbReference type="InterPro" id="IPR014031">
    <property type="entry name" value="Ketoacyl_synth_C"/>
</dbReference>
<name>A0A4U7KQY4_9BASI</name>
<dbReference type="Pfam" id="PF02801">
    <property type="entry name" value="Ketoacyl-synt_C"/>
    <property type="match status" value="1"/>
</dbReference>
<dbReference type="InterPro" id="IPR016036">
    <property type="entry name" value="Malonyl_transacylase_ACP-bd"/>
</dbReference>
<feature type="active site" description="Proton donor; for dehydratase activity" evidence="6">
    <location>
        <position position="1168"/>
    </location>
</feature>
<dbReference type="SMART" id="SM00826">
    <property type="entry name" value="PKS_DH"/>
    <property type="match status" value="1"/>
</dbReference>
<dbReference type="Pfam" id="PF16197">
    <property type="entry name" value="KAsynt_C_assoc"/>
    <property type="match status" value="1"/>
</dbReference>
<evidence type="ECO:0000256" key="3">
    <source>
        <dbReference type="ARBA" id="ARBA00022679"/>
    </source>
</evidence>
<dbReference type="KEGG" id="sgra:EX895_004475"/>
<dbReference type="InterPro" id="IPR049551">
    <property type="entry name" value="PKS_DH_C"/>
</dbReference>
<accession>A0A4U7KQY4</accession>
<dbReference type="RefSeq" id="XP_029738819.1">
    <property type="nucleotide sequence ID" value="XM_029885069.1"/>
</dbReference>
<evidence type="ECO:0000259" key="9">
    <source>
        <dbReference type="PROSITE" id="PS52019"/>
    </source>
</evidence>
<evidence type="ECO:0000313" key="10">
    <source>
        <dbReference type="EMBL" id="TKY86834.1"/>
    </source>
</evidence>
<dbReference type="SMART" id="SM00825">
    <property type="entry name" value="PKS_KS"/>
    <property type="match status" value="1"/>
</dbReference>
<dbReference type="OrthoDB" id="416786at2759"/>
<dbReference type="InterPro" id="IPR016035">
    <property type="entry name" value="Acyl_Trfase/lysoPLipase"/>
</dbReference>
<dbReference type="SUPFAM" id="SSF52151">
    <property type="entry name" value="FabD/lysophospholipase-like"/>
    <property type="match status" value="1"/>
</dbReference>
<keyword evidence="4" id="KW-0560">Oxidoreductase</keyword>
<feature type="domain" description="PKS/mFAS DH" evidence="9">
    <location>
        <begin position="943"/>
        <end position="1258"/>
    </location>
</feature>
<feature type="region of interest" description="Disordered" evidence="7">
    <location>
        <begin position="1627"/>
        <end position="1652"/>
    </location>
</feature>
<dbReference type="SUPFAM" id="SSF53901">
    <property type="entry name" value="Thiolase-like"/>
    <property type="match status" value="1"/>
</dbReference>
<dbReference type="FunFam" id="3.40.47.10:FF:000019">
    <property type="entry name" value="Polyketide synthase type I"/>
    <property type="match status" value="1"/>
</dbReference>
<dbReference type="GeneID" id="40727370"/>
<dbReference type="GO" id="GO:0044550">
    <property type="term" value="P:secondary metabolite biosynthetic process"/>
    <property type="evidence" value="ECO:0007669"/>
    <property type="project" value="TreeGrafter"/>
</dbReference>
<dbReference type="CDD" id="cd00833">
    <property type="entry name" value="PKS"/>
    <property type="match status" value="1"/>
</dbReference>
<dbReference type="Pfam" id="PF14765">
    <property type="entry name" value="PS-DH"/>
    <property type="match status" value="1"/>
</dbReference>
<protein>
    <recommendedName>
        <fullName evidence="12">Carrier domain-containing protein</fullName>
    </recommendedName>
</protein>
<evidence type="ECO:0008006" key="12">
    <source>
        <dbReference type="Google" id="ProtNLM"/>
    </source>
</evidence>
<keyword evidence="11" id="KW-1185">Reference proteome</keyword>
<dbReference type="Proteomes" id="UP000306050">
    <property type="component" value="Chromosome SGRAM_3"/>
</dbReference>
<evidence type="ECO:0000256" key="5">
    <source>
        <dbReference type="ARBA" id="ARBA00023268"/>
    </source>
</evidence>
<dbReference type="InterPro" id="IPR049552">
    <property type="entry name" value="PKS_DH_N"/>
</dbReference>
<gene>
    <name evidence="10" type="ORF">EX895_004475</name>
</gene>
<dbReference type="PANTHER" id="PTHR43775">
    <property type="entry name" value="FATTY ACID SYNTHASE"/>
    <property type="match status" value="1"/>
</dbReference>
<dbReference type="InterPro" id="IPR014030">
    <property type="entry name" value="Ketoacyl_synth_N"/>
</dbReference>
<dbReference type="Pfam" id="PF00109">
    <property type="entry name" value="ketoacyl-synt"/>
    <property type="match status" value="1"/>
</dbReference>
<dbReference type="InterPro" id="IPR001227">
    <property type="entry name" value="Ac_transferase_dom_sf"/>
</dbReference>
<dbReference type="PANTHER" id="PTHR43775:SF29">
    <property type="entry name" value="ASPERFURANONE POLYKETIDE SYNTHASE AFOG-RELATED"/>
    <property type="match status" value="1"/>
</dbReference>
<dbReference type="InterPro" id="IPR050091">
    <property type="entry name" value="PKS_NRPS_Biosynth_Enz"/>
</dbReference>
<evidence type="ECO:0000256" key="7">
    <source>
        <dbReference type="SAM" id="MobiDB-lite"/>
    </source>
</evidence>
<dbReference type="Gene3D" id="3.40.47.10">
    <property type="match status" value="1"/>
</dbReference>
<reference evidence="10 11" key="1">
    <citation type="submission" date="2019-05" db="EMBL/GenBank/DDBJ databases">
        <title>Sporisorium graminicola CBS 10092 draft sequencing and annotation.</title>
        <authorList>
            <person name="Solano-Gonzalez S."/>
            <person name="Caddick M.X."/>
            <person name="Darby A."/>
        </authorList>
    </citation>
    <scope>NUCLEOTIDE SEQUENCE [LARGE SCALE GENOMIC DNA]</scope>
    <source>
        <strain evidence="10 11">CBS 10092</strain>
    </source>
</reference>
<dbReference type="PROSITE" id="PS52004">
    <property type="entry name" value="KS3_2"/>
    <property type="match status" value="1"/>
</dbReference>
<dbReference type="Pfam" id="PF00698">
    <property type="entry name" value="Acyl_transf_1"/>
    <property type="match status" value="1"/>
</dbReference>
<proteinExistence type="predicted"/>
<feature type="region of interest" description="C-terminal hotdog fold" evidence="6">
    <location>
        <begin position="1103"/>
        <end position="1258"/>
    </location>
</feature>
<evidence type="ECO:0000313" key="11">
    <source>
        <dbReference type="Proteomes" id="UP000306050"/>
    </source>
</evidence>
<feature type="domain" description="Ketosynthase family 3 (KS3)" evidence="8">
    <location>
        <begin position="17"/>
        <end position="443"/>
    </location>
</feature>
<dbReference type="GO" id="GO:0004312">
    <property type="term" value="F:fatty acid synthase activity"/>
    <property type="evidence" value="ECO:0007669"/>
    <property type="project" value="TreeGrafter"/>
</dbReference>
<evidence type="ECO:0000256" key="2">
    <source>
        <dbReference type="ARBA" id="ARBA00022553"/>
    </source>
</evidence>
<dbReference type="SUPFAM" id="SSF55048">
    <property type="entry name" value="Probable ACP-binding domain of malonyl-CoA ACP transacylase"/>
    <property type="match status" value="1"/>
</dbReference>
<dbReference type="GO" id="GO:0006633">
    <property type="term" value="P:fatty acid biosynthetic process"/>
    <property type="evidence" value="ECO:0007669"/>
    <property type="project" value="InterPro"/>
</dbReference>